<organism evidence="2 3">
    <name type="scientific">Candidatus Falkowbacteria bacterium GW2011_GWA2_39_24</name>
    <dbReference type="NCBI Taxonomy" id="1618634"/>
    <lineage>
        <taxon>Bacteria</taxon>
        <taxon>Candidatus Falkowiibacteriota</taxon>
    </lineage>
</organism>
<name>A0A0G0NF78_9BACT</name>
<comment type="caution">
    <text evidence="2">The sequence shown here is derived from an EMBL/GenBank/DDBJ whole genome shotgun (WGS) entry which is preliminary data.</text>
</comment>
<gene>
    <name evidence="2" type="ORF">UT42_C0018G0002</name>
</gene>
<dbReference type="AlphaFoldDB" id="A0A0G0NF78"/>
<evidence type="ECO:0000313" key="3">
    <source>
        <dbReference type="Proteomes" id="UP000034048"/>
    </source>
</evidence>
<reference evidence="2 3" key="1">
    <citation type="journal article" date="2015" name="Nature">
        <title>rRNA introns, odd ribosomes, and small enigmatic genomes across a large radiation of phyla.</title>
        <authorList>
            <person name="Brown C.T."/>
            <person name="Hug L.A."/>
            <person name="Thomas B.C."/>
            <person name="Sharon I."/>
            <person name="Castelle C.J."/>
            <person name="Singh A."/>
            <person name="Wilkins M.J."/>
            <person name="Williams K.H."/>
            <person name="Banfield J.F."/>
        </authorList>
    </citation>
    <scope>NUCLEOTIDE SEQUENCE [LARGE SCALE GENOMIC DNA]</scope>
</reference>
<accession>A0A0G0NF78</accession>
<dbReference type="Proteomes" id="UP000034048">
    <property type="component" value="Unassembled WGS sequence"/>
</dbReference>
<evidence type="ECO:0000256" key="1">
    <source>
        <dbReference type="SAM" id="Phobius"/>
    </source>
</evidence>
<protein>
    <submittedName>
        <fullName evidence="2">Uncharacterized protein</fullName>
    </submittedName>
</protein>
<dbReference type="EMBL" id="LBWS01000018">
    <property type="protein sequence ID" value="KKR14794.1"/>
    <property type="molecule type" value="Genomic_DNA"/>
</dbReference>
<feature type="transmembrane region" description="Helical" evidence="1">
    <location>
        <begin position="21"/>
        <end position="46"/>
    </location>
</feature>
<keyword evidence="1" id="KW-0472">Membrane</keyword>
<sequence>MFKKYKKYGKLSDRDLGMMTIGLAIGSLAMLLVTVWILGYVFSLVLSRL</sequence>
<keyword evidence="1" id="KW-1133">Transmembrane helix</keyword>
<keyword evidence="1" id="KW-0812">Transmembrane</keyword>
<proteinExistence type="predicted"/>
<evidence type="ECO:0000313" key="2">
    <source>
        <dbReference type="EMBL" id="KKR14794.1"/>
    </source>
</evidence>